<comment type="caution">
    <text evidence="1">The sequence shown here is derived from an EMBL/GenBank/DDBJ whole genome shotgun (WGS) entry which is preliminary data.</text>
</comment>
<evidence type="ECO:0008006" key="3">
    <source>
        <dbReference type="Google" id="ProtNLM"/>
    </source>
</evidence>
<gene>
    <name evidence="1" type="ORF">DES37_102425</name>
</gene>
<dbReference type="AlphaFoldDB" id="A0A317Q7W9"/>
<organism evidence="1 2">
    <name type="scientific">Mangrovibacter plantisponsor</name>
    <dbReference type="NCBI Taxonomy" id="451513"/>
    <lineage>
        <taxon>Bacteria</taxon>
        <taxon>Pseudomonadati</taxon>
        <taxon>Pseudomonadota</taxon>
        <taxon>Gammaproteobacteria</taxon>
        <taxon>Enterobacterales</taxon>
        <taxon>Enterobacteriaceae</taxon>
        <taxon>Mangrovibacter</taxon>
    </lineage>
</organism>
<dbReference type="EMBL" id="QGTS01000002">
    <property type="protein sequence ID" value="PWW11810.1"/>
    <property type="molecule type" value="Genomic_DNA"/>
</dbReference>
<reference evidence="1 2" key="1">
    <citation type="submission" date="2018-05" db="EMBL/GenBank/DDBJ databases">
        <title>Genomic Encyclopedia of Type Strains, Phase IV (KMG-IV): sequencing the most valuable type-strain genomes for metagenomic binning, comparative biology and taxonomic classification.</title>
        <authorList>
            <person name="Goeker M."/>
        </authorList>
    </citation>
    <scope>NUCLEOTIDE SEQUENCE [LARGE SCALE GENOMIC DNA]</scope>
    <source>
        <strain evidence="1 2">DSM 19579</strain>
    </source>
</reference>
<sequence>MAGHKIEEEYKGFRLVVHRIGSSGEFTSWAIRPLTGTKRLSTGEFSGQGAKKSAYEKIKEMVDAATSST</sequence>
<evidence type="ECO:0000313" key="1">
    <source>
        <dbReference type="EMBL" id="PWW11810.1"/>
    </source>
</evidence>
<dbReference type="RefSeq" id="WP_110025038.1">
    <property type="nucleotide sequence ID" value="NZ_QGTS01000002.1"/>
</dbReference>
<name>A0A317Q7W9_9ENTR</name>
<keyword evidence="2" id="KW-1185">Reference proteome</keyword>
<proteinExistence type="predicted"/>
<dbReference type="Proteomes" id="UP000246744">
    <property type="component" value="Unassembled WGS sequence"/>
</dbReference>
<protein>
    <recommendedName>
        <fullName evidence="3">WGR domain-containing protein</fullName>
    </recommendedName>
</protein>
<evidence type="ECO:0000313" key="2">
    <source>
        <dbReference type="Proteomes" id="UP000246744"/>
    </source>
</evidence>
<accession>A0A317Q7W9</accession>